<gene>
    <name evidence="1" type="ORF">CO173_03110</name>
</gene>
<evidence type="ECO:0000313" key="2">
    <source>
        <dbReference type="Proteomes" id="UP000231263"/>
    </source>
</evidence>
<dbReference type="PANTHER" id="PTHR39189:SF1">
    <property type="entry name" value="UPF0173 METAL-DEPENDENT HYDROLASE YTKL"/>
    <property type="match status" value="1"/>
</dbReference>
<protein>
    <recommendedName>
        <fullName evidence="3">Lactamase</fullName>
    </recommendedName>
</protein>
<accession>A0A2M7XEM1</accession>
<dbReference type="SUPFAM" id="SSF56281">
    <property type="entry name" value="Metallo-hydrolase/oxidoreductase"/>
    <property type="match status" value="1"/>
</dbReference>
<dbReference type="InterPro" id="IPR036866">
    <property type="entry name" value="RibonucZ/Hydroxyglut_hydro"/>
</dbReference>
<dbReference type="Pfam" id="PF13483">
    <property type="entry name" value="Lactamase_B_3"/>
    <property type="match status" value="1"/>
</dbReference>
<name>A0A2M7XEM1_9BACT</name>
<evidence type="ECO:0000313" key="1">
    <source>
        <dbReference type="EMBL" id="PJA46323.1"/>
    </source>
</evidence>
<proteinExistence type="predicted"/>
<dbReference type="AlphaFoldDB" id="A0A2M7XEM1"/>
<evidence type="ECO:0008006" key="3">
    <source>
        <dbReference type="Google" id="ProtNLM"/>
    </source>
</evidence>
<dbReference type="EMBL" id="PFWT01000010">
    <property type="protein sequence ID" value="PJA46323.1"/>
    <property type="molecule type" value="Genomic_DNA"/>
</dbReference>
<sequence>MQISWHGLGAFSITGKPVAGDVTLITDPFDNSVGLRLPKTLTASVVTSSMDSEVANNLGFIDGTEEKKKPFLVTHAGEFEVQGIFVTGINAPLKDKTPHTIYRYDLEGVSIANLGAMNRKLLEKEVAALGNIDVLILPVGGGVVYDEEEASEAVNQIEPRLVIPSYYNVPGLKLNLKDVELFCKELACVREDSNKLKITKAGLPQDEVEVAVIGRT</sequence>
<reference evidence="2" key="1">
    <citation type="submission" date="2017-09" db="EMBL/GenBank/DDBJ databases">
        <title>Depth-based differentiation of microbial function through sediment-hosted aquifers and enrichment of novel symbionts in the deep terrestrial subsurface.</title>
        <authorList>
            <person name="Probst A.J."/>
            <person name="Ladd B."/>
            <person name="Jarett J.K."/>
            <person name="Geller-Mcgrath D.E."/>
            <person name="Sieber C.M.K."/>
            <person name="Emerson J.B."/>
            <person name="Anantharaman K."/>
            <person name="Thomas B.C."/>
            <person name="Malmstrom R."/>
            <person name="Stieglmeier M."/>
            <person name="Klingl A."/>
            <person name="Woyke T."/>
            <person name="Ryan C.M."/>
            <person name="Banfield J.F."/>
        </authorList>
    </citation>
    <scope>NUCLEOTIDE SEQUENCE [LARGE SCALE GENOMIC DNA]</scope>
</reference>
<dbReference type="Proteomes" id="UP000231263">
    <property type="component" value="Unassembled WGS sequence"/>
</dbReference>
<comment type="caution">
    <text evidence="1">The sequence shown here is derived from an EMBL/GenBank/DDBJ whole genome shotgun (WGS) entry which is preliminary data.</text>
</comment>
<dbReference type="Gene3D" id="3.60.15.10">
    <property type="entry name" value="Ribonuclease Z/Hydroxyacylglutathione hydrolase-like"/>
    <property type="match status" value="1"/>
</dbReference>
<organism evidence="1 2">
    <name type="scientific">Candidatus Uhrbacteria bacterium CG_4_9_14_3_um_filter_41_35</name>
    <dbReference type="NCBI Taxonomy" id="1975034"/>
    <lineage>
        <taxon>Bacteria</taxon>
        <taxon>Candidatus Uhriibacteriota</taxon>
    </lineage>
</organism>
<dbReference type="PANTHER" id="PTHR39189">
    <property type="entry name" value="UPF0173 METAL-DEPENDENT HYDROLASE YTKL"/>
    <property type="match status" value="1"/>
</dbReference>